<dbReference type="InterPro" id="IPR005184">
    <property type="entry name" value="DUF306_Meta_HslJ"/>
</dbReference>
<gene>
    <name evidence="3" type="ORF">GCM10010910_24360</name>
</gene>
<evidence type="ECO:0000313" key="4">
    <source>
        <dbReference type="Proteomes" id="UP000638043"/>
    </source>
</evidence>
<evidence type="ECO:0000256" key="1">
    <source>
        <dbReference type="SAM" id="SignalP"/>
    </source>
</evidence>
<feature type="domain" description="DUF306" evidence="2">
    <location>
        <begin position="48"/>
        <end position="95"/>
    </location>
</feature>
<evidence type="ECO:0000259" key="2">
    <source>
        <dbReference type="Pfam" id="PF03724"/>
    </source>
</evidence>
<comment type="caution">
    <text evidence="3">The sequence shown here is derived from an EMBL/GenBank/DDBJ whole genome shotgun (WGS) entry which is preliminary data.</text>
</comment>
<feature type="chain" id="PRO_5046298155" evidence="1">
    <location>
        <begin position="20"/>
        <end position="129"/>
    </location>
</feature>
<dbReference type="Proteomes" id="UP000638043">
    <property type="component" value="Unassembled WGS sequence"/>
</dbReference>
<reference evidence="4" key="1">
    <citation type="journal article" date="2019" name="Int. J. Syst. Evol. Microbiol.">
        <title>The Global Catalogue of Microorganisms (GCM) 10K type strain sequencing project: providing services to taxonomists for standard genome sequencing and annotation.</title>
        <authorList>
            <consortium name="The Broad Institute Genomics Platform"/>
            <consortium name="The Broad Institute Genome Sequencing Center for Infectious Disease"/>
            <person name="Wu L."/>
            <person name="Ma J."/>
        </authorList>
    </citation>
    <scope>NUCLEOTIDE SEQUENCE [LARGE SCALE GENOMIC DNA]</scope>
    <source>
        <strain evidence="4">CGMCC 4.7181</strain>
    </source>
</reference>
<organism evidence="3 4">
    <name type="scientific">Microbacterium nanhaiense</name>
    <dbReference type="NCBI Taxonomy" id="1301026"/>
    <lineage>
        <taxon>Bacteria</taxon>
        <taxon>Bacillati</taxon>
        <taxon>Actinomycetota</taxon>
        <taxon>Actinomycetes</taxon>
        <taxon>Micrococcales</taxon>
        <taxon>Microbacteriaceae</taxon>
        <taxon>Microbacterium</taxon>
    </lineage>
</organism>
<dbReference type="Pfam" id="PF03724">
    <property type="entry name" value="META"/>
    <property type="match status" value="1"/>
</dbReference>
<dbReference type="PROSITE" id="PS51257">
    <property type="entry name" value="PROKAR_LIPOPROTEIN"/>
    <property type="match status" value="1"/>
</dbReference>
<protein>
    <submittedName>
        <fullName evidence="3">META domain-containing protein</fullName>
    </submittedName>
</protein>
<feature type="signal peptide" evidence="1">
    <location>
        <begin position="1"/>
        <end position="19"/>
    </location>
</feature>
<name>A0ABQ2N4H3_9MICO</name>
<proteinExistence type="predicted"/>
<evidence type="ECO:0000313" key="3">
    <source>
        <dbReference type="EMBL" id="GGO65971.1"/>
    </source>
</evidence>
<accession>A0ABQ2N4H3</accession>
<dbReference type="RefSeq" id="WP_188702286.1">
    <property type="nucleotide sequence ID" value="NZ_BMMQ01000008.1"/>
</dbReference>
<dbReference type="InterPro" id="IPR038670">
    <property type="entry name" value="HslJ-like_sf"/>
</dbReference>
<keyword evidence="4" id="KW-1185">Reference proteome</keyword>
<dbReference type="Gene3D" id="2.40.128.270">
    <property type="match status" value="1"/>
</dbReference>
<keyword evidence="1" id="KW-0732">Signal</keyword>
<dbReference type="EMBL" id="BMMQ01000008">
    <property type="protein sequence ID" value="GGO65971.1"/>
    <property type="molecule type" value="Genomic_DNA"/>
</dbReference>
<sequence>MTMRRLAVALALIAPAAFAAGCATHSDAGAAPMKEEEYVGAIFASTDKGEPFLKFADDGTYSGSDGCNGLRGTYEVGDDELVLNPGLSTLRACPGIDTWVRNATSVKLDSDTLVVFDKSGSEIGTLARS</sequence>